<dbReference type="EMBL" id="BARS01042959">
    <property type="protein sequence ID" value="GAG34481.1"/>
    <property type="molecule type" value="Genomic_DNA"/>
</dbReference>
<name>X0YCD7_9ZZZZ</name>
<reference evidence="1" key="1">
    <citation type="journal article" date="2014" name="Front. Microbiol.">
        <title>High frequency of phylogenetically diverse reductive dehalogenase-homologous genes in deep subseafloor sedimentary metagenomes.</title>
        <authorList>
            <person name="Kawai M."/>
            <person name="Futagami T."/>
            <person name="Toyoda A."/>
            <person name="Takaki Y."/>
            <person name="Nishi S."/>
            <person name="Hori S."/>
            <person name="Arai W."/>
            <person name="Tsubouchi T."/>
            <person name="Morono Y."/>
            <person name="Uchiyama I."/>
            <person name="Ito T."/>
            <person name="Fujiyama A."/>
            <person name="Inagaki F."/>
            <person name="Takami H."/>
        </authorList>
    </citation>
    <scope>NUCLEOTIDE SEQUENCE</scope>
    <source>
        <strain evidence="1">Expedition CK06-06</strain>
    </source>
</reference>
<accession>X0YCD7</accession>
<organism evidence="1">
    <name type="scientific">marine sediment metagenome</name>
    <dbReference type="NCBI Taxonomy" id="412755"/>
    <lineage>
        <taxon>unclassified sequences</taxon>
        <taxon>metagenomes</taxon>
        <taxon>ecological metagenomes</taxon>
    </lineage>
</organism>
<feature type="non-terminal residue" evidence="1">
    <location>
        <position position="230"/>
    </location>
</feature>
<comment type="caution">
    <text evidence="1">The sequence shown here is derived from an EMBL/GenBank/DDBJ whole genome shotgun (WGS) entry which is preliminary data.</text>
</comment>
<gene>
    <name evidence="1" type="ORF">S01H1_65106</name>
</gene>
<dbReference type="AlphaFoldDB" id="X0YCD7"/>
<evidence type="ECO:0000313" key="1">
    <source>
        <dbReference type="EMBL" id="GAG34481.1"/>
    </source>
</evidence>
<proteinExistence type="predicted"/>
<protein>
    <submittedName>
        <fullName evidence="1">Uncharacterized protein</fullName>
    </submittedName>
</protein>
<sequence>MCQHKGIGVMPKRRVLTCWIGHNDMRAMAMSLPAVQRDRVLQALGGPVPADGELGPIKSLTQHQQFDEVRLLSNYDSTWEKEYVKWLGGRVNLTHVDLKNPTDYTEVFAIANGELARLKAEECWSETELSIHLSPGSPTMTAIWLLLGKTRYPATFYQTYKGRAWVTDVPFDLAVDFVPEVFRQADAHLQHLTSQSPGEIEGFQQIVGDSRPIRLAVGRNVTAGTLCNQL</sequence>